<dbReference type="Gene3D" id="2.60.120.10">
    <property type="entry name" value="Jelly Rolls"/>
    <property type="match status" value="2"/>
</dbReference>
<dbReference type="InterPro" id="IPR008778">
    <property type="entry name" value="Pirin_C_dom"/>
</dbReference>
<comment type="similarity">
    <text evidence="1 2">Belongs to the pirin family.</text>
</comment>
<dbReference type="InterPro" id="IPR053186">
    <property type="entry name" value="QDO-related"/>
</dbReference>
<dbReference type="Pfam" id="PF02678">
    <property type="entry name" value="Pirin"/>
    <property type="match status" value="1"/>
</dbReference>
<evidence type="ECO:0000313" key="5">
    <source>
        <dbReference type="EMBL" id="GAA4321576.1"/>
    </source>
</evidence>
<dbReference type="PIRSF" id="PIRSF006232">
    <property type="entry name" value="Pirin"/>
    <property type="match status" value="1"/>
</dbReference>
<dbReference type="PANTHER" id="PTHR43594">
    <property type="entry name" value="QUERCETIN 2,3-DIOXYGENASE"/>
    <property type="match status" value="1"/>
</dbReference>
<dbReference type="CDD" id="cd02247">
    <property type="entry name" value="cupin_pirin_C"/>
    <property type="match status" value="1"/>
</dbReference>
<evidence type="ECO:0000259" key="3">
    <source>
        <dbReference type="Pfam" id="PF02678"/>
    </source>
</evidence>
<accession>A0ABP8GCM9</accession>
<dbReference type="EMBL" id="BAABGY010000002">
    <property type="protein sequence ID" value="GAA4321576.1"/>
    <property type="molecule type" value="Genomic_DNA"/>
</dbReference>
<sequence>MFFFYAIVTENVTGDGAAMSAAARALCSPEKAAPRRLPATELYGMKRNIRKVHAAAYAPISDLVTYRALPTAALPMNALDPFLFLNHHGHQVYPAGNGGLPFGPHPHRGFETVTFILEGDLMHQDSSGASSIITAGGVQWMTAGSGLVHAELSSDAFKEKGGPLEILQLWVNLPARLKMTPPKYTGLQRADIPVLKLAHDQVSLHAVSGTWWGCKGPVEPLTDTELCWMTWNGGAALELSIPPERTVLFYVVRGTFLVNGTTLMAHQLAEFGHEGDGLHIEAPEDGLLLLGHAAPFREPIVAYGPFVMNTEEEIRQAYADWEQGRFGNGDLG</sequence>
<feature type="domain" description="Pirin C-terminal" evidence="4">
    <location>
        <begin position="232"/>
        <end position="327"/>
    </location>
</feature>
<name>A0ABP8GCM9_9BACT</name>
<evidence type="ECO:0000256" key="2">
    <source>
        <dbReference type="RuleBase" id="RU003457"/>
    </source>
</evidence>
<dbReference type="InterPro" id="IPR012093">
    <property type="entry name" value="Pirin"/>
</dbReference>
<dbReference type="SUPFAM" id="SSF51182">
    <property type="entry name" value="RmlC-like cupins"/>
    <property type="match status" value="1"/>
</dbReference>
<dbReference type="InterPro" id="IPR003829">
    <property type="entry name" value="Pirin_N_dom"/>
</dbReference>
<dbReference type="InterPro" id="IPR011051">
    <property type="entry name" value="RmlC_Cupin_sf"/>
</dbReference>
<evidence type="ECO:0000313" key="6">
    <source>
        <dbReference type="Proteomes" id="UP001501725"/>
    </source>
</evidence>
<dbReference type="InterPro" id="IPR014710">
    <property type="entry name" value="RmlC-like_jellyroll"/>
</dbReference>
<dbReference type="CDD" id="cd02909">
    <property type="entry name" value="cupin_pirin_N"/>
    <property type="match status" value="1"/>
</dbReference>
<feature type="domain" description="Pirin N-terminal" evidence="3">
    <location>
        <begin position="75"/>
        <end position="171"/>
    </location>
</feature>
<keyword evidence="6" id="KW-1185">Reference proteome</keyword>
<organism evidence="5 6">
    <name type="scientific">Flaviaesturariibacter amylovorans</name>
    <dbReference type="NCBI Taxonomy" id="1084520"/>
    <lineage>
        <taxon>Bacteria</taxon>
        <taxon>Pseudomonadati</taxon>
        <taxon>Bacteroidota</taxon>
        <taxon>Chitinophagia</taxon>
        <taxon>Chitinophagales</taxon>
        <taxon>Chitinophagaceae</taxon>
        <taxon>Flaviaestuariibacter</taxon>
    </lineage>
</organism>
<reference evidence="6" key="1">
    <citation type="journal article" date="2019" name="Int. J. Syst. Evol. Microbiol.">
        <title>The Global Catalogue of Microorganisms (GCM) 10K type strain sequencing project: providing services to taxonomists for standard genome sequencing and annotation.</title>
        <authorList>
            <consortium name="The Broad Institute Genomics Platform"/>
            <consortium name="The Broad Institute Genome Sequencing Center for Infectious Disease"/>
            <person name="Wu L."/>
            <person name="Ma J."/>
        </authorList>
    </citation>
    <scope>NUCLEOTIDE SEQUENCE [LARGE SCALE GENOMIC DNA]</scope>
    <source>
        <strain evidence="6">JCM 17919</strain>
    </source>
</reference>
<comment type="caution">
    <text evidence="5">The sequence shown here is derived from an EMBL/GenBank/DDBJ whole genome shotgun (WGS) entry which is preliminary data.</text>
</comment>
<gene>
    <name evidence="5" type="ORF">GCM10023184_07470</name>
</gene>
<protein>
    <submittedName>
        <fullName evidence="5">Pirin family protein</fullName>
    </submittedName>
</protein>
<dbReference type="Pfam" id="PF05726">
    <property type="entry name" value="Pirin_C"/>
    <property type="match status" value="1"/>
</dbReference>
<proteinExistence type="inferred from homology"/>
<evidence type="ECO:0000259" key="4">
    <source>
        <dbReference type="Pfam" id="PF05726"/>
    </source>
</evidence>
<evidence type="ECO:0000256" key="1">
    <source>
        <dbReference type="ARBA" id="ARBA00008416"/>
    </source>
</evidence>
<dbReference type="Proteomes" id="UP001501725">
    <property type="component" value="Unassembled WGS sequence"/>
</dbReference>
<dbReference type="PANTHER" id="PTHR43594:SF1">
    <property type="entry name" value="QUERCETIN 2,3-DIOXYGENASE PA2418-RELATED"/>
    <property type="match status" value="1"/>
</dbReference>